<feature type="compositionally biased region" description="Basic and acidic residues" evidence="1">
    <location>
        <begin position="647"/>
        <end position="666"/>
    </location>
</feature>
<dbReference type="EMBL" id="QRGA01000001">
    <property type="protein sequence ID" value="RDV01004.1"/>
    <property type="molecule type" value="Genomic_DNA"/>
</dbReference>
<keyword evidence="2" id="KW-0812">Transmembrane</keyword>
<keyword evidence="2" id="KW-0472">Membrane</keyword>
<accession>A0A3D8K6D2</accession>
<feature type="transmembrane region" description="Helical" evidence="2">
    <location>
        <begin position="26"/>
        <end position="48"/>
    </location>
</feature>
<dbReference type="GO" id="GO:0090313">
    <property type="term" value="P:regulation of protein targeting to membrane"/>
    <property type="evidence" value="ECO:0007669"/>
    <property type="project" value="TreeGrafter"/>
</dbReference>
<evidence type="ECO:0000313" key="3">
    <source>
        <dbReference type="EMBL" id="RDV01004.1"/>
    </source>
</evidence>
<feature type="region of interest" description="Disordered" evidence="1">
    <location>
        <begin position="627"/>
        <end position="688"/>
    </location>
</feature>
<feature type="region of interest" description="Disordered" evidence="1">
    <location>
        <begin position="891"/>
        <end position="919"/>
    </location>
</feature>
<dbReference type="OrthoDB" id="9757969at2"/>
<evidence type="ECO:0000313" key="4">
    <source>
        <dbReference type="Proteomes" id="UP000256838"/>
    </source>
</evidence>
<dbReference type="InterPro" id="IPR008023">
    <property type="entry name" value="DUF748"/>
</dbReference>
<dbReference type="Gene3D" id="3.30.1330.60">
    <property type="entry name" value="OmpA-like domain"/>
    <property type="match status" value="1"/>
</dbReference>
<dbReference type="PANTHER" id="PTHR30441">
    <property type="entry name" value="DUF748 DOMAIN-CONTAINING PROTEIN"/>
    <property type="match status" value="1"/>
</dbReference>
<dbReference type="InterPro" id="IPR052894">
    <property type="entry name" value="AsmA-related"/>
</dbReference>
<sequence>MTSEPKGSLASRLGDKVRSRGARRTAIGVVIAVALYGLLGFFAAPPLIRHVAQQQLGKTLDRPTTIGKVALNPYTLRLEVDGVHVAERGGAGEFASIGRLVVRVSWMTLLRFAPIVTELRVDSPSVNVVRYDAQRFNFSDIAEKFAKPSAQPSSGPTLFSVSNIAVDNGHVTFDDRLLGAKHVVDQLSLGVPFIATLPSQTDIFVDPSFSARVDGSPISISGKTKPFAKSRESDVALTFSGLDVPRLLSYVPTKLPLEVQSGKLAGDLKLRFVMSAEKPTLTVTGTADLTDAQILDATKAPFFSAQALHVAAAGLQPLAGVYRFDEIRLDQPSLHLTREHSGALSIASAFASQSHPADGKAGQAQAASDASGAAAASAPAGSASTRASAASTVSTASAVSAASAASAPSAASAASGSGASAPAAASAAQPAPLDVSIKHFALNDGSIALEDRVLDRAVSLDLTKLTATVDDLSTVGADKAHYSIQTALKQGGSIAATGALGLAAKQADAQLTIDSLALPVAQPYLDGVTGARVADGTLGAKLALDADWSKATTQLRVGAGEVTLKSLKVMGPDTAKGAAPAVALTQGSVAIKSVDMAAQSADIERVEAIGLTVSGSREKDGRISFAELAQPPRATQKEQRQQAQQAQRRERAETEKVSEHGAEHHPHANSNAHRADEPTKATETKSAQSGWHYRIGELLLKDGAADITDEAAPSPAKLHVAPIQLDVRNITEDLSRPLAIKLEASLNGKGTLDVGGNIVPSPLDASLTVEANRLDLSPFEPYFGSSLNAKIAKAELNARGQVKAVMPKSGAPSYSYRGFASLVDVRLLDRTNSAPLAGWGTLGIGGINARYDSHGLNLDIARVTFAHFFGQVLLDPQGKLNLNDVLARQREASNEPAGKQQKAPTATAQVQTPAPSAPSMPLHARIGQILLQQGHVNYTDDFVKPNYKADLEDITGTIGTFGTDIATPAPVDISASLANNGPIAIRGTANPLAPKPTLDLSASAHDIELKNLTPYSLKYAGYPITQGSLDVDLHYKLDNDQLTAENHLVIDQLTFGDHVENGTETHLPVRLAIALLKDSHGKIDVRIPVSGSLSNPQFSLGSVIWGAVRHLIERAVTAPFSLLANALGGGGNGSASAANLQYIAFAPGSAALSDSARAKLDTLVKLLGEKPGVKLDLSGRADQNVDTPGLRMAYVDDLVKQAKAKASGSGGQPVDPSTVTVSPDEYHRYLVQVYKDADFKKPRNFVGLTKTLPDEDMKRALAFHAPVNDTSVQALADQRAQNVRQYLSQKIDASRLTIVAPHFGTEGMKDNGPATRVDLAPAS</sequence>
<reference evidence="3 4" key="1">
    <citation type="submission" date="2018-08" db="EMBL/GenBank/DDBJ databases">
        <title>Paraburkholderia sp. DHOM06 isolated from forest soil.</title>
        <authorList>
            <person name="Gao Z.-H."/>
            <person name="Qiu L.-H."/>
        </authorList>
    </citation>
    <scope>NUCLEOTIDE SEQUENCE [LARGE SCALE GENOMIC DNA]</scope>
    <source>
        <strain evidence="3 4">DHOM06</strain>
    </source>
</reference>
<dbReference type="PANTHER" id="PTHR30441:SF8">
    <property type="entry name" value="DUF748 DOMAIN-CONTAINING PROTEIN"/>
    <property type="match status" value="1"/>
</dbReference>
<feature type="compositionally biased region" description="Low complexity" evidence="1">
    <location>
        <begin position="899"/>
        <end position="919"/>
    </location>
</feature>
<comment type="caution">
    <text evidence="3">The sequence shown here is derived from an EMBL/GenBank/DDBJ whole genome shotgun (WGS) entry which is preliminary data.</text>
</comment>
<evidence type="ECO:0000256" key="2">
    <source>
        <dbReference type="SAM" id="Phobius"/>
    </source>
</evidence>
<feature type="region of interest" description="Disordered" evidence="1">
    <location>
        <begin position="1304"/>
        <end position="1323"/>
    </location>
</feature>
<keyword evidence="4" id="KW-1185">Reference proteome</keyword>
<dbReference type="RefSeq" id="WP_115532263.1">
    <property type="nucleotide sequence ID" value="NZ_QRGA01000001.1"/>
</dbReference>
<keyword evidence="2" id="KW-1133">Transmembrane helix</keyword>
<evidence type="ECO:0000256" key="1">
    <source>
        <dbReference type="SAM" id="MobiDB-lite"/>
    </source>
</evidence>
<organism evidence="3 4">
    <name type="scientific">Trinickia dinghuensis</name>
    <dbReference type="NCBI Taxonomy" id="2291023"/>
    <lineage>
        <taxon>Bacteria</taxon>
        <taxon>Pseudomonadati</taxon>
        <taxon>Pseudomonadota</taxon>
        <taxon>Betaproteobacteria</taxon>
        <taxon>Burkholderiales</taxon>
        <taxon>Burkholderiaceae</taxon>
        <taxon>Trinickia</taxon>
    </lineage>
</organism>
<gene>
    <name evidence="3" type="ORF">DWV00_03645</name>
</gene>
<dbReference type="Pfam" id="PF05359">
    <property type="entry name" value="DUF748"/>
    <property type="match status" value="2"/>
</dbReference>
<dbReference type="GO" id="GO:0005886">
    <property type="term" value="C:plasma membrane"/>
    <property type="evidence" value="ECO:0007669"/>
    <property type="project" value="TreeGrafter"/>
</dbReference>
<name>A0A3D8K6D2_9BURK</name>
<dbReference type="InterPro" id="IPR036737">
    <property type="entry name" value="OmpA-like_sf"/>
</dbReference>
<protein>
    <submittedName>
        <fullName evidence="3">DUF748 domain-containing protein</fullName>
    </submittedName>
</protein>
<dbReference type="Proteomes" id="UP000256838">
    <property type="component" value="Unassembled WGS sequence"/>
</dbReference>
<proteinExistence type="predicted"/>
<feature type="compositionally biased region" description="Basic and acidic residues" evidence="1">
    <location>
        <begin position="673"/>
        <end position="683"/>
    </location>
</feature>